<dbReference type="SUPFAM" id="SSF159664">
    <property type="entry name" value="CobE/GbiG C-terminal domain-like"/>
    <property type="match status" value="1"/>
</dbReference>
<dbReference type="GO" id="GO:0032259">
    <property type="term" value="P:methylation"/>
    <property type="evidence" value="ECO:0007669"/>
    <property type="project" value="UniProtKB-KW"/>
</dbReference>
<feature type="domain" description="CobE/GbiG C-terminal" evidence="1">
    <location>
        <begin position="3"/>
        <end position="121"/>
    </location>
</feature>
<dbReference type="InterPro" id="IPR036518">
    <property type="entry name" value="CobE/GbiG_C_sf"/>
</dbReference>
<dbReference type="GO" id="GO:0008168">
    <property type="term" value="F:methyltransferase activity"/>
    <property type="evidence" value="ECO:0007669"/>
    <property type="project" value="UniProtKB-KW"/>
</dbReference>
<evidence type="ECO:0000313" key="3">
    <source>
        <dbReference type="Proteomes" id="UP000478892"/>
    </source>
</evidence>
<dbReference type="GO" id="GO:0009236">
    <property type="term" value="P:cobalamin biosynthetic process"/>
    <property type="evidence" value="ECO:0007669"/>
    <property type="project" value="InterPro"/>
</dbReference>
<name>A0A6L6WDS3_9RHOB</name>
<dbReference type="EMBL" id="WQLV01000003">
    <property type="protein sequence ID" value="MVO15640.1"/>
    <property type="molecule type" value="Genomic_DNA"/>
</dbReference>
<protein>
    <submittedName>
        <fullName evidence="2">Precorrin methylase</fullName>
    </submittedName>
</protein>
<accession>A0A6L6WDS3</accession>
<gene>
    <name evidence="2" type="ORF">GO984_07415</name>
</gene>
<dbReference type="Proteomes" id="UP000478892">
    <property type="component" value="Unassembled WGS sequence"/>
</dbReference>
<dbReference type="AlphaFoldDB" id="A0A6L6WDS3"/>
<comment type="caution">
    <text evidence="2">The sequence shown here is derived from an EMBL/GenBank/DDBJ whole genome shotgun (WGS) entry which is preliminary data.</text>
</comment>
<keyword evidence="2" id="KW-0489">Methyltransferase</keyword>
<dbReference type="InterPro" id="IPR002750">
    <property type="entry name" value="CobE/GbiG_C"/>
</dbReference>
<keyword evidence="3" id="KW-1185">Reference proteome</keyword>
<dbReference type="Gene3D" id="3.30.420.180">
    <property type="entry name" value="CobE/GbiG C-terminal domain"/>
    <property type="match status" value="1"/>
</dbReference>
<sequence>MKIAGLGFRQSTSTADLRAALALTGVAQPDALASITAKASAPQMQQLAADMNLPVITLTEDDIQGIETPTQSPRIQARFGTGSLAEATALAAAKQGQPNATVQLLTPRVITDNGLATAAIAQRTTI</sequence>
<organism evidence="2 3">
    <name type="scientific">Parasedimentitalea huanghaiensis</name>
    <dbReference type="NCBI Taxonomy" id="2682100"/>
    <lineage>
        <taxon>Bacteria</taxon>
        <taxon>Pseudomonadati</taxon>
        <taxon>Pseudomonadota</taxon>
        <taxon>Alphaproteobacteria</taxon>
        <taxon>Rhodobacterales</taxon>
        <taxon>Paracoccaceae</taxon>
        <taxon>Parasedimentitalea</taxon>
    </lineage>
</organism>
<reference evidence="2 3" key="1">
    <citation type="submission" date="2019-12" db="EMBL/GenBank/DDBJ databases">
        <authorList>
            <person name="Zhang Y.-J."/>
        </authorList>
    </citation>
    <scope>NUCLEOTIDE SEQUENCE [LARGE SCALE GENOMIC DNA]</scope>
    <source>
        <strain evidence="2 3">CY05</strain>
    </source>
</reference>
<evidence type="ECO:0000313" key="2">
    <source>
        <dbReference type="EMBL" id="MVO15640.1"/>
    </source>
</evidence>
<dbReference type="RefSeq" id="WP_157021930.1">
    <property type="nucleotide sequence ID" value="NZ_WQLV01000003.1"/>
</dbReference>
<dbReference type="Pfam" id="PF01890">
    <property type="entry name" value="CbiG_C"/>
    <property type="match status" value="1"/>
</dbReference>
<proteinExistence type="predicted"/>
<keyword evidence="2" id="KW-0808">Transferase</keyword>
<evidence type="ECO:0000259" key="1">
    <source>
        <dbReference type="Pfam" id="PF01890"/>
    </source>
</evidence>